<sequence>MPVSRRSLFAIAGTTVGALAMPAIVPARAAAPAMQPDRSADFRRFHIGEFELTALSDGHRTASDPGSIFGTEQDKKTIADLARANFLPADSMRSSYAPALLNTGEELILFDTGNGARGRENGTGRMLAALKASGYKPEDVSMVVLTHFHGDHIGGLMEDGAPTFANARYVSSRKEYDFWTDDALKGTKAEGNHQMVEELVVPLKDKFSYVGDGDTVASGVRAMNAFGHTPGHMIFRIESGDRSLVMTGDTANHFVFSLQRPEWLVAYDMDHGQATATRKRVFDMIAKERVPFLGYHMPFPSLGYAEKRDEGYYFVPETYQLAG</sequence>
<name>A0A506TZ90_9HYPH</name>
<dbReference type="SUPFAM" id="SSF56281">
    <property type="entry name" value="Metallo-hydrolase/oxidoreductase"/>
    <property type="match status" value="1"/>
</dbReference>
<dbReference type="Gene3D" id="3.60.15.10">
    <property type="entry name" value="Ribonuclease Z/Hydroxyacylglutathione hydrolase-like"/>
    <property type="match status" value="1"/>
</dbReference>
<dbReference type="CDD" id="cd07720">
    <property type="entry name" value="OPHC2-like_MBL-fold"/>
    <property type="match status" value="1"/>
</dbReference>
<gene>
    <name evidence="7" type="ORF">FJU11_11580</name>
</gene>
<proteinExistence type="inferred from homology"/>
<dbReference type="EMBL" id="VHLH01000021">
    <property type="protein sequence ID" value="TPW27402.1"/>
    <property type="molecule type" value="Genomic_DNA"/>
</dbReference>
<comment type="caution">
    <text evidence="7">The sequence shown here is derived from an EMBL/GenBank/DDBJ whole genome shotgun (WGS) entry which is preliminary data.</text>
</comment>
<keyword evidence="4" id="KW-0862">Zinc</keyword>
<dbReference type="AlphaFoldDB" id="A0A506TZ90"/>
<keyword evidence="2" id="KW-0479">Metal-binding</keyword>
<dbReference type="InterPro" id="IPR051013">
    <property type="entry name" value="MBL_superfamily_lactonases"/>
</dbReference>
<evidence type="ECO:0000313" key="7">
    <source>
        <dbReference type="EMBL" id="TPW27402.1"/>
    </source>
</evidence>
<keyword evidence="8" id="KW-1185">Reference proteome</keyword>
<organism evidence="7 8">
    <name type="scientific">Pararhizobium mangrovi</name>
    <dbReference type="NCBI Taxonomy" id="2590452"/>
    <lineage>
        <taxon>Bacteria</taxon>
        <taxon>Pseudomonadati</taxon>
        <taxon>Pseudomonadota</taxon>
        <taxon>Alphaproteobacteria</taxon>
        <taxon>Hyphomicrobiales</taxon>
        <taxon>Rhizobiaceae</taxon>
        <taxon>Rhizobium/Agrobacterium group</taxon>
        <taxon>Pararhizobium</taxon>
    </lineage>
</organism>
<dbReference type="OrthoDB" id="9773738at2"/>
<dbReference type="InterPro" id="IPR006311">
    <property type="entry name" value="TAT_signal"/>
</dbReference>
<protein>
    <submittedName>
        <fullName evidence="7">MBL fold metallo-hydrolase</fullName>
    </submittedName>
</protein>
<feature type="chain" id="PRO_5021364127" evidence="5">
    <location>
        <begin position="30"/>
        <end position="323"/>
    </location>
</feature>
<dbReference type="Pfam" id="PF00753">
    <property type="entry name" value="Lactamase_B"/>
    <property type="match status" value="1"/>
</dbReference>
<dbReference type="PROSITE" id="PS51318">
    <property type="entry name" value="TAT"/>
    <property type="match status" value="1"/>
</dbReference>
<evidence type="ECO:0000256" key="2">
    <source>
        <dbReference type="ARBA" id="ARBA00022723"/>
    </source>
</evidence>
<keyword evidence="3 7" id="KW-0378">Hydrolase</keyword>
<dbReference type="PANTHER" id="PTHR42978:SF6">
    <property type="entry name" value="QUORUM-QUENCHING LACTONASE YTNP-RELATED"/>
    <property type="match status" value="1"/>
</dbReference>
<evidence type="ECO:0000256" key="5">
    <source>
        <dbReference type="SAM" id="SignalP"/>
    </source>
</evidence>
<keyword evidence="5" id="KW-0732">Signal</keyword>
<dbReference type="InterPro" id="IPR001279">
    <property type="entry name" value="Metallo-B-lactamas"/>
</dbReference>
<feature type="domain" description="Metallo-beta-lactamase" evidence="6">
    <location>
        <begin position="95"/>
        <end position="296"/>
    </location>
</feature>
<dbReference type="InterPro" id="IPR036866">
    <property type="entry name" value="RibonucZ/Hydroxyglut_hydro"/>
</dbReference>
<comment type="similarity">
    <text evidence="1">Belongs to the metallo-beta-lactamase superfamily.</text>
</comment>
<dbReference type="GO" id="GO:0016787">
    <property type="term" value="F:hydrolase activity"/>
    <property type="evidence" value="ECO:0007669"/>
    <property type="project" value="UniProtKB-KW"/>
</dbReference>
<accession>A0A506TZ90</accession>
<evidence type="ECO:0000259" key="6">
    <source>
        <dbReference type="SMART" id="SM00849"/>
    </source>
</evidence>
<evidence type="ECO:0000256" key="1">
    <source>
        <dbReference type="ARBA" id="ARBA00007749"/>
    </source>
</evidence>
<evidence type="ECO:0000256" key="3">
    <source>
        <dbReference type="ARBA" id="ARBA00022801"/>
    </source>
</evidence>
<feature type="signal peptide" evidence="5">
    <location>
        <begin position="1"/>
        <end position="29"/>
    </location>
</feature>
<dbReference type="Proteomes" id="UP000320314">
    <property type="component" value="Unassembled WGS sequence"/>
</dbReference>
<dbReference type="PANTHER" id="PTHR42978">
    <property type="entry name" value="QUORUM-QUENCHING LACTONASE YTNP-RELATED-RELATED"/>
    <property type="match status" value="1"/>
</dbReference>
<dbReference type="SMART" id="SM00849">
    <property type="entry name" value="Lactamase_B"/>
    <property type="match status" value="1"/>
</dbReference>
<reference evidence="7 8" key="1">
    <citation type="submission" date="2019-06" db="EMBL/GenBank/DDBJ databases">
        <authorList>
            <person name="Li M."/>
        </authorList>
    </citation>
    <scope>NUCLEOTIDE SEQUENCE [LARGE SCALE GENOMIC DNA]</scope>
    <source>
        <strain evidence="7 8">BGMRC6574</strain>
    </source>
</reference>
<evidence type="ECO:0000256" key="4">
    <source>
        <dbReference type="ARBA" id="ARBA00022833"/>
    </source>
</evidence>
<dbReference type="GO" id="GO:0046872">
    <property type="term" value="F:metal ion binding"/>
    <property type="evidence" value="ECO:0007669"/>
    <property type="project" value="UniProtKB-KW"/>
</dbReference>
<evidence type="ECO:0000313" key="8">
    <source>
        <dbReference type="Proteomes" id="UP000320314"/>
    </source>
</evidence>
<dbReference type="RefSeq" id="WP_141167221.1">
    <property type="nucleotide sequence ID" value="NZ_VHLH01000021.1"/>
</dbReference>